<evidence type="ECO:0000256" key="3">
    <source>
        <dbReference type="ARBA" id="ARBA00008545"/>
    </source>
</evidence>
<keyword evidence="8" id="KW-0479">Metal-binding</keyword>
<evidence type="ECO:0000256" key="17">
    <source>
        <dbReference type="ARBA" id="ARBA00049360"/>
    </source>
</evidence>
<dbReference type="InterPro" id="IPR049912">
    <property type="entry name" value="CRESS_DNA_REP"/>
</dbReference>
<proteinExistence type="inferred from homology"/>
<evidence type="ECO:0000259" key="19">
    <source>
        <dbReference type="PROSITE" id="PS52020"/>
    </source>
</evidence>
<feature type="region of interest" description="Disordered" evidence="18">
    <location>
        <begin position="1"/>
        <end position="76"/>
    </location>
</feature>
<dbReference type="EMBL" id="KX259411">
    <property type="protein sequence ID" value="AOV86247.1"/>
    <property type="molecule type" value="Genomic_DNA"/>
</dbReference>
<evidence type="ECO:0000256" key="8">
    <source>
        <dbReference type="ARBA" id="ARBA00022723"/>
    </source>
</evidence>
<evidence type="ECO:0000256" key="14">
    <source>
        <dbReference type="ARBA" id="ARBA00023268"/>
    </source>
</evidence>
<accession>A0A1D8MJX7</accession>
<keyword evidence="14" id="KW-0511">Multifunctional enzyme</keyword>
<evidence type="ECO:0000256" key="13">
    <source>
        <dbReference type="ARBA" id="ARBA00023125"/>
    </source>
</evidence>
<dbReference type="GO" id="GO:0006260">
    <property type="term" value="P:DNA replication"/>
    <property type="evidence" value="ECO:0007669"/>
    <property type="project" value="UniProtKB-KW"/>
</dbReference>
<dbReference type="GO" id="GO:0042025">
    <property type="term" value="C:host cell nucleus"/>
    <property type="evidence" value="ECO:0007669"/>
    <property type="project" value="UniProtKB-SubCell"/>
</dbReference>
<keyword evidence="4" id="KW-0808">Transferase</keyword>
<name>A0A1D8MJX7_9VIRU</name>
<organism evidence="20">
    <name type="scientific">uncultured virus</name>
    <dbReference type="NCBI Taxonomy" id="340016"/>
    <lineage>
        <taxon>Viruses</taxon>
        <taxon>environmental samples</taxon>
    </lineage>
</organism>
<dbReference type="GO" id="GO:0003723">
    <property type="term" value="F:RNA binding"/>
    <property type="evidence" value="ECO:0007669"/>
    <property type="project" value="InterPro"/>
</dbReference>
<keyword evidence="12" id="KW-0190">Covalent protein-DNA linkage</keyword>
<feature type="compositionally biased region" description="Basic and acidic residues" evidence="18">
    <location>
        <begin position="31"/>
        <end position="40"/>
    </location>
</feature>
<evidence type="ECO:0000256" key="15">
    <source>
        <dbReference type="ARBA" id="ARBA00030754"/>
    </source>
</evidence>
<dbReference type="GO" id="GO:0046872">
    <property type="term" value="F:metal ion binding"/>
    <property type="evidence" value="ECO:0007669"/>
    <property type="project" value="UniProtKB-KW"/>
</dbReference>
<evidence type="ECO:0000313" key="20">
    <source>
        <dbReference type="EMBL" id="AOV86247.1"/>
    </source>
</evidence>
<dbReference type="InterPro" id="IPR000605">
    <property type="entry name" value="Helicase_SF3_ssDNA/RNA_vir"/>
</dbReference>
<evidence type="ECO:0000256" key="10">
    <source>
        <dbReference type="ARBA" id="ARBA00022759"/>
    </source>
</evidence>
<keyword evidence="9" id="KW-0547">Nucleotide-binding</keyword>
<dbReference type="GO" id="GO:0000166">
    <property type="term" value="F:nucleotide binding"/>
    <property type="evidence" value="ECO:0007669"/>
    <property type="project" value="UniProtKB-KW"/>
</dbReference>
<dbReference type="Pfam" id="PF02407">
    <property type="entry name" value="Viral_Rep"/>
    <property type="match status" value="1"/>
</dbReference>
<reference evidence="20" key="1">
    <citation type="submission" date="2016-05" db="EMBL/GenBank/DDBJ databases">
        <title>Viral Hybridization Blurs Taxonomic Lines in a Wastewater Treatment Plant.</title>
        <authorList>
            <person name="Pearson V.M.M."/>
            <person name="Caudle S.B."/>
            <person name="Rokyta D.R."/>
        </authorList>
    </citation>
    <scope>NUCLEOTIDE SEQUENCE</scope>
    <source>
        <strain evidence="20">Wastewater_Circular_Virus_FL18</strain>
    </source>
</reference>
<evidence type="ECO:0000256" key="1">
    <source>
        <dbReference type="ARBA" id="ARBA00001936"/>
    </source>
</evidence>
<dbReference type="GO" id="GO:0003724">
    <property type="term" value="F:RNA helicase activity"/>
    <property type="evidence" value="ECO:0007669"/>
    <property type="project" value="InterPro"/>
</dbReference>
<dbReference type="PROSITE" id="PS52020">
    <property type="entry name" value="CRESS_DNA_REP"/>
    <property type="match status" value="1"/>
</dbReference>
<dbReference type="InterPro" id="IPR027417">
    <property type="entry name" value="P-loop_NTPase"/>
</dbReference>
<protein>
    <recommendedName>
        <fullName evidence="15">ATP-dependent helicase Rep</fullName>
    </recommendedName>
    <alternativeName>
        <fullName evidence="16">RepP</fullName>
    </alternativeName>
</protein>
<evidence type="ECO:0000256" key="6">
    <source>
        <dbReference type="ARBA" id="ARBA00022705"/>
    </source>
</evidence>
<keyword evidence="5" id="KW-0548">Nucleotidyltransferase</keyword>
<comment type="subcellular location">
    <subcellularLocation>
        <location evidence="2">Host nucleus</location>
    </subcellularLocation>
</comment>
<dbReference type="GO" id="GO:0003677">
    <property type="term" value="F:DNA binding"/>
    <property type="evidence" value="ECO:0007669"/>
    <property type="project" value="UniProtKB-KW"/>
</dbReference>
<evidence type="ECO:0000256" key="12">
    <source>
        <dbReference type="ARBA" id="ARBA00023124"/>
    </source>
</evidence>
<feature type="compositionally biased region" description="Low complexity" evidence="18">
    <location>
        <begin position="41"/>
        <end position="57"/>
    </location>
</feature>
<keyword evidence="10" id="KW-0255">Endonuclease</keyword>
<evidence type="ECO:0000256" key="4">
    <source>
        <dbReference type="ARBA" id="ARBA00022679"/>
    </source>
</evidence>
<dbReference type="SUPFAM" id="SSF52540">
    <property type="entry name" value="P-loop containing nucleoside triphosphate hydrolases"/>
    <property type="match status" value="1"/>
</dbReference>
<evidence type="ECO:0000256" key="2">
    <source>
        <dbReference type="ARBA" id="ARBA00004147"/>
    </source>
</evidence>
<evidence type="ECO:0000256" key="5">
    <source>
        <dbReference type="ARBA" id="ARBA00022695"/>
    </source>
</evidence>
<evidence type="ECO:0000256" key="7">
    <source>
        <dbReference type="ARBA" id="ARBA00022722"/>
    </source>
</evidence>
<dbReference type="GO" id="GO:0016779">
    <property type="term" value="F:nucleotidyltransferase activity"/>
    <property type="evidence" value="ECO:0007669"/>
    <property type="project" value="UniProtKB-KW"/>
</dbReference>
<keyword evidence="11" id="KW-0378">Hydrolase</keyword>
<keyword evidence="6" id="KW-0235">DNA replication</keyword>
<dbReference type="GO" id="GO:0016787">
    <property type="term" value="F:hydrolase activity"/>
    <property type="evidence" value="ECO:0007669"/>
    <property type="project" value="UniProtKB-KW"/>
</dbReference>
<comment type="cofactor">
    <cofactor evidence="1">
        <name>Mn(2+)</name>
        <dbReference type="ChEBI" id="CHEBI:29035"/>
    </cofactor>
</comment>
<dbReference type="Gene3D" id="3.40.1310.20">
    <property type="match status" value="1"/>
</dbReference>
<keyword evidence="7" id="KW-0540">Nuclease</keyword>
<evidence type="ECO:0000256" key="18">
    <source>
        <dbReference type="SAM" id="MobiDB-lite"/>
    </source>
</evidence>
<comment type="catalytic activity">
    <reaction evidence="17">
        <text>ATP + H2O = ADP + phosphate + H(+)</text>
        <dbReference type="Rhea" id="RHEA:13065"/>
        <dbReference type="ChEBI" id="CHEBI:15377"/>
        <dbReference type="ChEBI" id="CHEBI:15378"/>
        <dbReference type="ChEBI" id="CHEBI:30616"/>
        <dbReference type="ChEBI" id="CHEBI:43474"/>
        <dbReference type="ChEBI" id="CHEBI:456216"/>
    </reaction>
</comment>
<evidence type="ECO:0000256" key="9">
    <source>
        <dbReference type="ARBA" id="ARBA00022741"/>
    </source>
</evidence>
<comment type="similarity">
    <text evidence="3">Belongs to the nanoviruses/circoviruses replication-associated protein family.</text>
</comment>
<evidence type="ECO:0000256" key="16">
    <source>
        <dbReference type="ARBA" id="ARBA00032243"/>
    </source>
</evidence>
<sequence>MAGYFVESQCEASDMSDEDGFSELSQAEWDEAMRQSEACRAHAPAAAAVAPAAPDSAESQGSATQEERVERRHSGLGRLARAAAAASPAEALSLGEVPEFPAGLVDLSENLERQTTRVVFTINNPGIFVPVFDASKMSYMVWQRERGKQGTEHIQGYVRFTNKCRLRTALALLGGHAHVLLARGNEKQCRDYCTKEDTRVAAGEEHGTFDPEAGIKGRRTDLLQIAAKCAARVPLRQIAADHPMDWVRYHQGIESLHLVLAPEAPIQRDVTVQVLWGPSGTGKTHRVRTNSAFLRTGGIYVVKPGRDPWGRYQGQATILFDEFDWTKWEIFDMNQYLDKWETGLDCRFHDKSAAWTRVVICANSSPTTWWPNATLEVLLAIRRRLGHGCRHCVTRLQDTDYNSWFEGELPLPDFSPEDGRDVLHLHPRVQALSTRTSDAPQAAAAAADAVDYVLCPDSQPPSPTAPQ</sequence>
<evidence type="ECO:0000256" key="11">
    <source>
        <dbReference type="ARBA" id="ARBA00022801"/>
    </source>
</evidence>
<dbReference type="Gene3D" id="3.40.50.300">
    <property type="entry name" value="P-loop containing nucleotide triphosphate hydrolases"/>
    <property type="match status" value="1"/>
</dbReference>
<keyword evidence="13" id="KW-0238">DNA-binding</keyword>
<dbReference type="GO" id="GO:0004519">
    <property type="term" value="F:endonuclease activity"/>
    <property type="evidence" value="ECO:0007669"/>
    <property type="project" value="UniProtKB-KW"/>
</dbReference>
<dbReference type="Pfam" id="PF00910">
    <property type="entry name" value="RNA_helicase"/>
    <property type="match status" value="1"/>
</dbReference>
<feature type="domain" description="CRESS-DNA virus Rep endonuclease" evidence="19">
    <location>
        <begin position="112"/>
        <end position="209"/>
    </location>
</feature>